<dbReference type="Gene3D" id="3.40.50.1980">
    <property type="entry name" value="Nitrogenase molybdenum iron protein domain"/>
    <property type="match status" value="2"/>
</dbReference>
<keyword evidence="2" id="KW-0732">Signal</keyword>
<evidence type="ECO:0000256" key="1">
    <source>
        <dbReference type="ARBA" id="ARBA00008814"/>
    </source>
</evidence>
<evidence type="ECO:0000313" key="4">
    <source>
        <dbReference type="EMBL" id="MDW0118346.1"/>
    </source>
</evidence>
<dbReference type="InterPro" id="IPR054828">
    <property type="entry name" value="Vit_B12_bind_prot"/>
</dbReference>
<dbReference type="EMBL" id="JAUBDJ010000012">
    <property type="protein sequence ID" value="MDW0118346.1"/>
    <property type="molecule type" value="Genomic_DNA"/>
</dbReference>
<keyword evidence="5" id="KW-1185">Reference proteome</keyword>
<dbReference type="PROSITE" id="PS50983">
    <property type="entry name" value="FE_B12_PBP"/>
    <property type="match status" value="1"/>
</dbReference>
<organism evidence="4 5">
    <name type="scientific">Sporosarcina thermotolerans</name>
    <dbReference type="NCBI Taxonomy" id="633404"/>
    <lineage>
        <taxon>Bacteria</taxon>
        <taxon>Bacillati</taxon>
        <taxon>Bacillota</taxon>
        <taxon>Bacilli</taxon>
        <taxon>Bacillales</taxon>
        <taxon>Caryophanaceae</taxon>
        <taxon>Sporosarcina</taxon>
    </lineage>
</organism>
<reference evidence="4 5" key="1">
    <citation type="submission" date="2023-06" db="EMBL/GenBank/DDBJ databases">
        <title>Sporosarcina sp. nov., isolated from Korean traditional fermented seafood 'Jeotgal'.</title>
        <authorList>
            <person name="Yang A.I."/>
            <person name="Shin N.-R."/>
        </authorList>
    </citation>
    <scope>NUCLEOTIDE SEQUENCE [LARGE SCALE GENOMIC DNA]</scope>
    <source>
        <strain evidence="4 5">KCTC43456</strain>
    </source>
</reference>
<dbReference type="InterPro" id="IPR002491">
    <property type="entry name" value="ABC_transptr_periplasmic_BD"/>
</dbReference>
<accession>A0AAW9AH09</accession>
<dbReference type="RefSeq" id="WP_317941204.1">
    <property type="nucleotide sequence ID" value="NZ_JAUBDJ010000012.1"/>
</dbReference>
<evidence type="ECO:0000313" key="5">
    <source>
        <dbReference type="Proteomes" id="UP001271648"/>
    </source>
</evidence>
<dbReference type="InterPro" id="IPR050902">
    <property type="entry name" value="ABC_Transporter_SBP"/>
</dbReference>
<feature type="domain" description="Fe/B12 periplasmic-binding" evidence="3">
    <location>
        <begin position="21"/>
        <end position="266"/>
    </location>
</feature>
<dbReference type="SUPFAM" id="SSF53807">
    <property type="entry name" value="Helical backbone' metal receptor"/>
    <property type="match status" value="1"/>
</dbReference>
<name>A0AAW9AH09_9BACL</name>
<dbReference type="NCBIfam" id="NF038402">
    <property type="entry name" value="TroA_like"/>
    <property type="match status" value="1"/>
</dbReference>
<gene>
    <name evidence="4" type="ORF">QTL97_15550</name>
</gene>
<evidence type="ECO:0000256" key="2">
    <source>
        <dbReference type="ARBA" id="ARBA00022729"/>
    </source>
</evidence>
<evidence type="ECO:0000259" key="3">
    <source>
        <dbReference type="PROSITE" id="PS50983"/>
    </source>
</evidence>
<sequence>MNKTVVDRVGRSVTYHYPPKRIVSLCPGITDTLLSLGLEEKIVGRTRFCIHPKGIVERIPAVAGTKDIKLEAIIDVKPDLIIVEKEENTKEIVEELEKHIPVYVAEVQSVDEAFQMIEDMGDLTDQKEAAVKLVSTIQQEFDSLPKALGKRIAYVIWRKPYMVVGKDTYINSLLNKMGFTNPFTEADGRYPAVTAEVFQKANLDYVFLASEPFPFKEKHLNEFTAIMPNTKPILVDGEMFWYGPRMLEAAQYFKQLFCDELGFIVD</sequence>
<dbReference type="PANTHER" id="PTHR30535:SF35">
    <property type="entry name" value="PERIPLASMIC BINDING PROTEIN"/>
    <property type="match status" value="1"/>
</dbReference>
<keyword evidence="4" id="KW-0675">Receptor</keyword>
<protein>
    <submittedName>
        <fullName evidence="4">Helical backbone metal receptor</fullName>
    </submittedName>
</protein>
<comment type="similarity">
    <text evidence="1">Belongs to the bacterial solute-binding protein 8 family.</text>
</comment>
<dbReference type="Pfam" id="PF01497">
    <property type="entry name" value="Peripla_BP_2"/>
    <property type="match status" value="1"/>
</dbReference>
<dbReference type="AlphaFoldDB" id="A0AAW9AH09"/>
<comment type="caution">
    <text evidence="4">The sequence shown here is derived from an EMBL/GenBank/DDBJ whole genome shotgun (WGS) entry which is preliminary data.</text>
</comment>
<dbReference type="Proteomes" id="UP001271648">
    <property type="component" value="Unassembled WGS sequence"/>
</dbReference>
<dbReference type="PANTHER" id="PTHR30535">
    <property type="entry name" value="VITAMIN B12-BINDING PROTEIN"/>
    <property type="match status" value="1"/>
</dbReference>
<proteinExistence type="inferred from homology"/>